<dbReference type="KEGG" id="mdi:METDI4433"/>
<dbReference type="RefSeq" id="WP_015823755.1">
    <property type="nucleotide sequence ID" value="NC_012988.1"/>
</dbReference>
<dbReference type="AlphaFoldDB" id="C7CFC8"/>
<proteinExistence type="predicted"/>
<dbReference type="HOGENOM" id="CLU_2369597_0_0_5"/>
<dbReference type="Proteomes" id="UP000008070">
    <property type="component" value="Chromosome"/>
</dbReference>
<accession>C7CFC8</accession>
<dbReference type="EMBL" id="FP103042">
    <property type="protein sequence ID" value="CAX26062.1"/>
    <property type="molecule type" value="Genomic_DNA"/>
</dbReference>
<evidence type="ECO:0000313" key="2">
    <source>
        <dbReference type="Proteomes" id="UP000008070"/>
    </source>
</evidence>
<name>C7CFC8_METED</name>
<evidence type="ECO:0000313" key="1">
    <source>
        <dbReference type="EMBL" id="CAX26062.1"/>
    </source>
</evidence>
<gene>
    <name evidence="1" type="ORF">METD_I4433</name>
</gene>
<sequence length="95" mass="10567">MHAESLDALGRHLYGPRYVTSLAEALSEYTPKPVQAPHVSMWAKGQRSIPDFVGPAAFRVAERGYRELMARAEAVNRMLYAPFEHGMPSLPPAED</sequence>
<organism evidence="1 2">
    <name type="scientific">Methylorubrum extorquens (strain DSM 6343 / CIP 106787 / DM4)</name>
    <name type="common">Methylobacterium extorquens</name>
    <dbReference type="NCBI Taxonomy" id="661410"/>
    <lineage>
        <taxon>Bacteria</taxon>
        <taxon>Pseudomonadati</taxon>
        <taxon>Pseudomonadota</taxon>
        <taxon>Alphaproteobacteria</taxon>
        <taxon>Hyphomicrobiales</taxon>
        <taxon>Methylobacteriaceae</taxon>
        <taxon>Methylorubrum</taxon>
    </lineage>
</organism>
<dbReference type="GeneID" id="72991233"/>
<protein>
    <submittedName>
        <fullName evidence="1">Uncharacterized protein</fullName>
    </submittedName>
</protein>
<reference evidence="2" key="1">
    <citation type="journal article" date="2009" name="PLoS ONE">
        <title>Methylobacterium genome sequences: a reference blueprint to investigate microbial metabolism of C1 compounds from natural and industrial sources.</title>
        <authorList>
            <person name="Vuilleumier S."/>
            <person name="Chistoserdova L."/>
            <person name="Lee M.-C."/>
            <person name="Bringel F."/>
            <person name="Lajus A."/>
            <person name="Zhou Y."/>
            <person name="Gourion B."/>
            <person name="Barbe V."/>
            <person name="Chang J."/>
            <person name="Cruveiller S."/>
            <person name="Dossat C."/>
            <person name="Gillett W."/>
            <person name="Gruffaz C."/>
            <person name="Haugen E."/>
            <person name="Hourcade E."/>
            <person name="Levy R."/>
            <person name="Mangenot S."/>
            <person name="Muller E."/>
            <person name="Nadalig T."/>
            <person name="Pagni M."/>
            <person name="Penny C."/>
            <person name="Peyraud R."/>
            <person name="Robinson D.G."/>
            <person name="Roche D."/>
            <person name="Rouy Z."/>
            <person name="Saenampechek C."/>
            <person name="Salvignol G."/>
            <person name="Vallenet D."/>
            <person name="Wu Z."/>
            <person name="Marx C.J."/>
            <person name="Vorholt J.A."/>
            <person name="Olson M.V."/>
            <person name="Kaul R."/>
            <person name="Weissenbach J."/>
            <person name="Medigue C."/>
            <person name="Lidstrom M.E."/>
        </authorList>
    </citation>
    <scope>NUCLEOTIDE SEQUENCE [LARGE SCALE GENOMIC DNA]</scope>
    <source>
        <strain evidence="2">DSM 6343 / CIP 106787 / DM4</strain>
    </source>
</reference>